<evidence type="ECO:0000256" key="5">
    <source>
        <dbReference type="ARBA" id="ARBA00023136"/>
    </source>
</evidence>
<keyword evidence="3" id="KW-0812">Transmembrane</keyword>
<proteinExistence type="inferred from homology"/>
<keyword evidence="4" id="KW-1133">Transmembrane helix</keyword>
<evidence type="ECO:0000313" key="6">
    <source>
        <dbReference type="EMBL" id="SUQ24624.1"/>
    </source>
</evidence>
<accession>A0A380S6U1</accession>
<dbReference type="Gene3D" id="1.20.1440.20">
    <property type="entry name" value="LemA-like domain"/>
    <property type="match status" value="1"/>
</dbReference>
<comment type="similarity">
    <text evidence="2">Belongs to the LemA family.</text>
</comment>
<dbReference type="PANTHER" id="PTHR34478">
    <property type="entry name" value="PROTEIN LEMA"/>
    <property type="match status" value="1"/>
</dbReference>
<keyword evidence="5" id="KW-0472">Membrane</keyword>
<dbReference type="Pfam" id="PF04011">
    <property type="entry name" value="LemA"/>
    <property type="match status" value="1"/>
</dbReference>
<protein>
    <submittedName>
        <fullName evidence="6">LemA protein</fullName>
    </submittedName>
</protein>
<gene>
    <name evidence="6" type="ORF">SAMN05661053_2032</name>
</gene>
<evidence type="ECO:0000313" key="7">
    <source>
        <dbReference type="Proteomes" id="UP000255423"/>
    </source>
</evidence>
<dbReference type="PANTHER" id="PTHR34478:SF2">
    <property type="entry name" value="MEMBRANE PROTEIN"/>
    <property type="match status" value="1"/>
</dbReference>
<dbReference type="RefSeq" id="WP_109573083.1">
    <property type="nucleotide sequence ID" value="NZ_UHJL01000002.1"/>
</dbReference>
<dbReference type="GO" id="GO:0016020">
    <property type="term" value="C:membrane"/>
    <property type="evidence" value="ECO:0007669"/>
    <property type="project" value="UniProtKB-SubCell"/>
</dbReference>
<dbReference type="Proteomes" id="UP000255423">
    <property type="component" value="Unassembled WGS sequence"/>
</dbReference>
<dbReference type="SUPFAM" id="SSF140478">
    <property type="entry name" value="LemA-like"/>
    <property type="match status" value="1"/>
</dbReference>
<dbReference type="EMBL" id="UHJL01000002">
    <property type="protein sequence ID" value="SUQ24624.1"/>
    <property type="molecule type" value="Genomic_DNA"/>
</dbReference>
<reference evidence="6 7" key="1">
    <citation type="submission" date="2017-08" db="EMBL/GenBank/DDBJ databases">
        <authorList>
            <person name="de Groot N.N."/>
        </authorList>
    </citation>
    <scope>NUCLEOTIDE SEQUENCE [LARGE SCALE GENOMIC DNA]</scope>
    <source>
        <strain evidence="6 7">HM2</strain>
    </source>
</reference>
<dbReference type="InterPro" id="IPR023353">
    <property type="entry name" value="LemA-like_dom_sf"/>
</dbReference>
<sequence>MKKALIAVIVVVVILLIIVGKGIGTYNNIIALEEGVKAQWAQVENTYQRRFDLIPNLVSTVQGEANFEKSTLTEVMDMRSRMGGTIKLDESLMNDEAALKRFQEMQGTLSGALQRLMAVSENYPDLKSNKSFQELRVQLEGAENRIAVERKRYNETVQAYNTTIRQFPTNIVAGFAGASPKALFSADAGASQAPKVQFDVK</sequence>
<name>A0A380S6U1_FIBSU</name>
<dbReference type="InterPro" id="IPR007156">
    <property type="entry name" value="MamQ_LemA"/>
</dbReference>
<dbReference type="AlphaFoldDB" id="A0A380S6U1"/>
<evidence type="ECO:0000256" key="3">
    <source>
        <dbReference type="ARBA" id="ARBA00022692"/>
    </source>
</evidence>
<evidence type="ECO:0000256" key="4">
    <source>
        <dbReference type="ARBA" id="ARBA00022989"/>
    </source>
</evidence>
<evidence type="ECO:0000256" key="2">
    <source>
        <dbReference type="ARBA" id="ARBA00008854"/>
    </source>
</evidence>
<evidence type="ECO:0000256" key="1">
    <source>
        <dbReference type="ARBA" id="ARBA00004167"/>
    </source>
</evidence>
<comment type="subcellular location">
    <subcellularLocation>
        <location evidence="1">Membrane</location>
        <topology evidence="1">Single-pass membrane protein</topology>
    </subcellularLocation>
</comment>
<organism evidence="6 7">
    <name type="scientific">Fibrobacter succinogenes</name>
    <name type="common">Bacteroides succinogenes</name>
    <dbReference type="NCBI Taxonomy" id="833"/>
    <lineage>
        <taxon>Bacteria</taxon>
        <taxon>Pseudomonadati</taxon>
        <taxon>Fibrobacterota</taxon>
        <taxon>Fibrobacteria</taxon>
        <taxon>Fibrobacterales</taxon>
        <taxon>Fibrobacteraceae</taxon>
        <taxon>Fibrobacter</taxon>
    </lineage>
</organism>